<evidence type="ECO:0000256" key="1">
    <source>
        <dbReference type="SAM" id="MobiDB-lite"/>
    </source>
</evidence>
<feature type="region of interest" description="Disordered" evidence="1">
    <location>
        <begin position="64"/>
        <end position="122"/>
    </location>
</feature>
<evidence type="ECO:0000313" key="2">
    <source>
        <dbReference type="EMBL" id="KAF3959469.1"/>
    </source>
</evidence>
<protein>
    <submittedName>
        <fullName evidence="2">Uncharacterized protein</fullName>
    </submittedName>
</protein>
<comment type="caution">
    <text evidence="2">The sequence shown here is derived from an EMBL/GenBank/DDBJ whole genome shotgun (WGS) entry which is preliminary data.</text>
</comment>
<proteinExistence type="predicted"/>
<accession>A0A8J4R4T4</accession>
<feature type="compositionally biased region" description="Polar residues" evidence="1">
    <location>
        <begin position="77"/>
        <end position="89"/>
    </location>
</feature>
<feature type="compositionally biased region" description="Polar residues" evidence="1">
    <location>
        <begin position="97"/>
        <end position="116"/>
    </location>
</feature>
<dbReference type="Proteomes" id="UP000737018">
    <property type="component" value="Unassembled WGS sequence"/>
</dbReference>
<gene>
    <name evidence="2" type="ORF">CMV_015721</name>
</gene>
<organism evidence="2 3">
    <name type="scientific">Castanea mollissima</name>
    <name type="common">Chinese chestnut</name>
    <dbReference type="NCBI Taxonomy" id="60419"/>
    <lineage>
        <taxon>Eukaryota</taxon>
        <taxon>Viridiplantae</taxon>
        <taxon>Streptophyta</taxon>
        <taxon>Embryophyta</taxon>
        <taxon>Tracheophyta</taxon>
        <taxon>Spermatophyta</taxon>
        <taxon>Magnoliopsida</taxon>
        <taxon>eudicotyledons</taxon>
        <taxon>Gunneridae</taxon>
        <taxon>Pentapetalae</taxon>
        <taxon>rosids</taxon>
        <taxon>fabids</taxon>
        <taxon>Fagales</taxon>
        <taxon>Fagaceae</taxon>
        <taxon>Castanea</taxon>
    </lineage>
</organism>
<reference evidence="2" key="1">
    <citation type="submission" date="2020-03" db="EMBL/GenBank/DDBJ databases">
        <title>Castanea mollissima Vanexum genome sequencing.</title>
        <authorList>
            <person name="Staton M."/>
        </authorList>
    </citation>
    <scope>NUCLEOTIDE SEQUENCE</scope>
    <source>
        <tissue evidence="2">Leaf</tissue>
    </source>
</reference>
<sequence length="154" mass="16830">MKKQRTQTSMSNPNSRMDAQYFTMNVHHGGYFTLNPHQYMGGAVGIVDNYNAEMCSKCEIESIWRQGGPSGGPPTIEPNQTSAPPTTSEVGFPCAPPNSNATTSTPSRNNCRGSTKSKQRTITDETLRATTNASRYMDALRFSESQSFMHGPGL</sequence>
<dbReference type="OrthoDB" id="1751576at2759"/>
<dbReference type="AlphaFoldDB" id="A0A8J4R4T4"/>
<name>A0A8J4R4T4_9ROSI</name>
<evidence type="ECO:0000313" key="3">
    <source>
        <dbReference type="Proteomes" id="UP000737018"/>
    </source>
</evidence>
<dbReference type="EMBL" id="JRKL02002324">
    <property type="protein sequence ID" value="KAF3959469.1"/>
    <property type="molecule type" value="Genomic_DNA"/>
</dbReference>
<keyword evidence="3" id="KW-1185">Reference proteome</keyword>